<proteinExistence type="predicted"/>
<keyword evidence="2" id="KW-1185">Reference proteome</keyword>
<evidence type="ECO:0008006" key="3">
    <source>
        <dbReference type="Google" id="ProtNLM"/>
    </source>
</evidence>
<comment type="caution">
    <text evidence="1">The sequence shown here is derived from an EMBL/GenBank/DDBJ whole genome shotgun (WGS) entry which is preliminary data.</text>
</comment>
<dbReference type="EMBL" id="JAQQXT010000004">
    <property type="protein sequence ID" value="MDC8771716.1"/>
    <property type="molecule type" value="Genomic_DNA"/>
</dbReference>
<dbReference type="RefSeq" id="WP_273600000.1">
    <property type="nucleotide sequence ID" value="NZ_JAQQXT010000004.1"/>
</dbReference>
<evidence type="ECO:0000313" key="2">
    <source>
        <dbReference type="Proteomes" id="UP001221189"/>
    </source>
</evidence>
<dbReference type="Proteomes" id="UP001221189">
    <property type="component" value="Unassembled WGS sequence"/>
</dbReference>
<protein>
    <recommendedName>
        <fullName evidence="3">DUF3828 domain-containing protein</fullName>
    </recommendedName>
</protein>
<gene>
    <name evidence="1" type="ORF">PRZ03_09065</name>
</gene>
<name>A0ABT5KCQ4_9BURK</name>
<organism evidence="1 2">
    <name type="scientific">Roseateles albus</name>
    <dbReference type="NCBI Taxonomy" id="2987525"/>
    <lineage>
        <taxon>Bacteria</taxon>
        <taxon>Pseudomonadati</taxon>
        <taxon>Pseudomonadota</taxon>
        <taxon>Betaproteobacteria</taxon>
        <taxon>Burkholderiales</taxon>
        <taxon>Sphaerotilaceae</taxon>
        <taxon>Roseateles</taxon>
    </lineage>
</organism>
<sequence>MPHFTIFLLLLFLGLPVAAVGECLRSPSSSALALYEKHQDFIFTGAPSPPLGEALANAVEANLAEQRRTGSSGFIDWNYWTDAQDGEQSRSAKVTFAKVKGAQAQVRISYYFLLGPGEKQMLKQAVVQLSRTHHGCWLVEDVLRGQRSVMSYLERN</sequence>
<accession>A0ABT5KCQ4</accession>
<evidence type="ECO:0000313" key="1">
    <source>
        <dbReference type="EMBL" id="MDC8771716.1"/>
    </source>
</evidence>
<reference evidence="1 2" key="1">
    <citation type="submission" date="2022-10" db="EMBL/GenBank/DDBJ databases">
        <title>Paucibacter sp. hw1 Genome sequencing.</title>
        <authorList>
            <person name="Park S."/>
        </authorList>
    </citation>
    <scope>NUCLEOTIDE SEQUENCE [LARGE SCALE GENOMIC DNA]</scope>
    <source>
        <strain evidence="2">hw1</strain>
    </source>
</reference>